<protein>
    <recommendedName>
        <fullName evidence="4">CEP170 C-terminal domain-containing protein</fullName>
    </recommendedName>
</protein>
<dbReference type="EMBL" id="VCGU01000458">
    <property type="protein sequence ID" value="TRY62867.1"/>
    <property type="molecule type" value="Genomic_DNA"/>
</dbReference>
<evidence type="ECO:0000313" key="3">
    <source>
        <dbReference type="Proteomes" id="UP000318571"/>
    </source>
</evidence>
<feature type="compositionally biased region" description="Polar residues" evidence="1">
    <location>
        <begin position="336"/>
        <end position="352"/>
    </location>
</feature>
<gene>
    <name evidence="2" type="ORF">TCAL_10970</name>
</gene>
<evidence type="ECO:0000256" key="1">
    <source>
        <dbReference type="SAM" id="MobiDB-lite"/>
    </source>
</evidence>
<evidence type="ECO:0008006" key="4">
    <source>
        <dbReference type="Google" id="ProtNLM"/>
    </source>
</evidence>
<dbReference type="STRING" id="6832.A0A553NBS2"/>
<feature type="compositionally biased region" description="Low complexity" evidence="1">
    <location>
        <begin position="123"/>
        <end position="139"/>
    </location>
</feature>
<keyword evidence="3" id="KW-1185">Reference proteome</keyword>
<feature type="compositionally biased region" description="Basic and acidic residues" evidence="1">
    <location>
        <begin position="143"/>
        <end position="157"/>
    </location>
</feature>
<evidence type="ECO:0000313" key="2">
    <source>
        <dbReference type="EMBL" id="TRY62867.1"/>
    </source>
</evidence>
<feature type="compositionally biased region" description="Basic and acidic residues" evidence="1">
    <location>
        <begin position="425"/>
        <end position="434"/>
    </location>
</feature>
<feature type="region of interest" description="Disordered" evidence="1">
    <location>
        <begin position="123"/>
        <end position="210"/>
    </location>
</feature>
<sequence length="623" mass="68913">MEREPAHKPTHESDALPLAFTVTFGDDKNQKLDLRGGLQQFAPNKKLANRNLSAKSKRVTVPPVAVVNEQHTEDAPKFVAKARTYTIGEDEPVVQDDRANIGAVFGVSGSALTNEEKILQWASGSSASATPTPSCSSNSQVSGRRDSPTLDKDDASRSRRRLPPTPGLTNGSEKRVISPNSSKINPSRSDVKYRSPPDSTLFRRDTPETTDTFLADTMSVMVAMEARIEQCGDSMTRSRQGPSEGSLEKVNPDFRRNDRMFQDHSERQFRSIRSEDTASDSCCSSTTDASRQFSPHNFDDKGSKNSSPRSTSNSTRTNRAFALRRKMNSAKGSIPANVQPTPSLQGKTSPFDTHSRSRQYPKAKAFLPLRSQKKPAITETRSSSSLSAREANFQAWKRRQSYKPNFNVGNFNKPTQTSTMAEQGCSRKDERREGNSLTVSSDVKGMPVMTRSASFHYPDGLSRRQNNVYTSEDESDDSLAAEALWSGRNLLEVTEDEFFLPIEDKSSNQMGIRSKRSHSSTPLETLDNIVISTIFSVSAKLCLNTSSIIRKMKAQVDPLEEDHVVLDTLLYVLEDVDLPASPSKRVSRELAGTLKNLKKVEQALALVENLTLDTEESVLESNS</sequence>
<feature type="region of interest" description="Disordered" evidence="1">
    <location>
        <begin position="229"/>
        <end position="319"/>
    </location>
</feature>
<proteinExistence type="predicted"/>
<comment type="caution">
    <text evidence="2">The sequence shown here is derived from an EMBL/GenBank/DDBJ whole genome shotgun (WGS) entry which is preliminary data.</text>
</comment>
<feature type="compositionally biased region" description="Polar residues" evidence="1">
    <location>
        <begin position="233"/>
        <end position="243"/>
    </location>
</feature>
<reference evidence="2 3" key="1">
    <citation type="journal article" date="2018" name="Nat. Ecol. Evol.">
        <title>Genomic signatures of mitonuclear coevolution across populations of Tigriopus californicus.</title>
        <authorList>
            <person name="Barreto F.S."/>
            <person name="Watson E.T."/>
            <person name="Lima T.G."/>
            <person name="Willett C.S."/>
            <person name="Edmands S."/>
            <person name="Li W."/>
            <person name="Burton R.S."/>
        </authorList>
    </citation>
    <scope>NUCLEOTIDE SEQUENCE [LARGE SCALE GENOMIC DNA]</scope>
    <source>
        <strain evidence="2 3">San Diego</strain>
    </source>
</reference>
<feature type="compositionally biased region" description="Low complexity" evidence="1">
    <location>
        <begin position="279"/>
        <end position="290"/>
    </location>
</feature>
<accession>A0A553NBS2</accession>
<feature type="compositionally biased region" description="Basic and acidic residues" evidence="1">
    <location>
        <begin position="246"/>
        <end position="276"/>
    </location>
</feature>
<feature type="compositionally biased region" description="Basic and acidic residues" evidence="1">
    <location>
        <begin position="189"/>
        <end position="207"/>
    </location>
</feature>
<feature type="region of interest" description="Disordered" evidence="1">
    <location>
        <begin position="404"/>
        <end position="440"/>
    </location>
</feature>
<dbReference type="Proteomes" id="UP000318571">
    <property type="component" value="Chromosome 10"/>
</dbReference>
<organism evidence="2 3">
    <name type="scientific">Tigriopus californicus</name>
    <name type="common">Marine copepod</name>
    <dbReference type="NCBI Taxonomy" id="6832"/>
    <lineage>
        <taxon>Eukaryota</taxon>
        <taxon>Metazoa</taxon>
        <taxon>Ecdysozoa</taxon>
        <taxon>Arthropoda</taxon>
        <taxon>Crustacea</taxon>
        <taxon>Multicrustacea</taxon>
        <taxon>Hexanauplia</taxon>
        <taxon>Copepoda</taxon>
        <taxon>Harpacticoida</taxon>
        <taxon>Harpacticidae</taxon>
        <taxon>Tigriopus</taxon>
    </lineage>
</organism>
<feature type="compositionally biased region" description="Low complexity" evidence="1">
    <location>
        <begin position="304"/>
        <end position="319"/>
    </location>
</feature>
<feature type="region of interest" description="Disordered" evidence="1">
    <location>
        <begin position="331"/>
        <end position="358"/>
    </location>
</feature>
<dbReference type="AlphaFoldDB" id="A0A553NBS2"/>
<name>A0A553NBS2_TIGCA</name>
<feature type="compositionally biased region" description="Polar residues" evidence="1">
    <location>
        <begin position="404"/>
        <end position="421"/>
    </location>
</feature>
<feature type="compositionally biased region" description="Polar residues" evidence="1">
    <location>
        <begin position="178"/>
        <end position="188"/>
    </location>
</feature>